<dbReference type="NCBIfam" id="TIGR01494">
    <property type="entry name" value="ATPase_P-type"/>
    <property type="match status" value="1"/>
</dbReference>
<dbReference type="InterPro" id="IPR001757">
    <property type="entry name" value="P_typ_ATPase"/>
</dbReference>
<accession>A0A6P6YJJ9</accession>
<dbReference type="PANTHER" id="PTHR43294:SF21">
    <property type="entry name" value="CATION TRANSPORTING ATPASE"/>
    <property type="match status" value="1"/>
</dbReference>
<evidence type="ECO:0000256" key="4">
    <source>
        <dbReference type="ARBA" id="ARBA00022989"/>
    </source>
</evidence>
<organism evidence="8 9">
    <name type="scientific">Dermatophagoides pteronyssinus</name>
    <name type="common">European house dust mite</name>
    <dbReference type="NCBI Taxonomy" id="6956"/>
    <lineage>
        <taxon>Eukaryota</taxon>
        <taxon>Metazoa</taxon>
        <taxon>Ecdysozoa</taxon>
        <taxon>Arthropoda</taxon>
        <taxon>Chelicerata</taxon>
        <taxon>Arachnida</taxon>
        <taxon>Acari</taxon>
        <taxon>Acariformes</taxon>
        <taxon>Sarcoptiformes</taxon>
        <taxon>Astigmata</taxon>
        <taxon>Psoroptidia</taxon>
        <taxon>Analgoidea</taxon>
        <taxon>Pyroglyphidae</taxon>
        <taxon>Dermatophagoidinae</taxon>
        <taxon>Dermatophagoides</taxon>
    </lineage>
</organism>
<dbReference type="PRINTS" id="PR00120">
    <property type="entry name" value="HATPASE"/>
</dbReference>
<name>A0A6P6YJJ9_DERPT</name>
<evidence type="ECO:0000256" key="2">
    <source>
        <dbReference type="ARBA" id="ARBA00022475"/>
    </source>
</evidence>
<evidence type="ECO:0000259" key="7">
    <source>
        <dbReference type="Pfam" id="PF00689"/>
    </source>
</evidence>
<feature type="domain" description="Cation-transporting P-type ATPase C-terminal" evidence="7">
    <location>
        <begin position="137"/>
        <end position="352"/>
    </location>
</feature>
<dbReference type="AlphaFoldDB" id="A0A6P6YJJ9"/>
<dbReference type="GO" id="GO:0036376">
    <property type="term" value="P:sodium ion export across plasma membrane"/>
    <property type="evidence" value="ECO:0007669"/>
    <property type="project" value="TreeGrafter"/>
</dbReference>
<dbReference type="SUPFAM" id="SSF56784">
    <property type="entry name" value="HAD-like"/>
    <property type="match status" value="1"/>
</dbReference>
<feature type="transmembrane region" description="Helical" evidence="6">
    <location>
        <begin position="328"/>
        <end position="346"/>
    </location>
</feature>
<dbReference type="GO" id="GO:0030007">
    <property type="term" value="P:intracellular potassium ion homeostasis"/>
    <property type="evidence" value="ECO:0007669"/>
    <property type="project" value="TreeGrafter"/>
</dbReference>
<evidence type="ECO:0000256" key="6">
    <source>
        <dbReference type="SAM" id="Phobius"/>
    </source>
</evidence>
<dbReference type="InterPro" id="IPR023298">
    <property type="entry name" value="ATPase_P-typ_TM_dom_sf"/>
</dbReference>
<dbReference type="InParanoid" id="A0A6P6YJJ9"/>
<feature type="transmembrane region" description="Helical" evidence="6">
    <location>
        <begin position="123"/>
        <end position="145"/>
    </location>
</feature>
<dbReference type="Proteomes" id="UP000515146">
    <property type="component" value="Unplaced"/>
</dbReference>
<dbReference type="SUPFAM" id="SSF81665">
    <property type="entry name" value="Calcium ATPase, transmembrane domain M"/>
    <property type="match status" value="1"/>
</dbReference>
<feature type="transmembrane region" description="Helical" evidence="6">
    <location>
        <begin position="185"/>
        <end position="207"/>
    </location>
</feature>
<reference evidence="9" key="1">
    <citation type="submission" date="2025-08" db="UniProtKB">
        <authorList>
            <consortium name="RefSeq"/>
        </authorList>
    </citation>
    <scope>IDENTIFICATION</scope>
    <source>
        <strain evidence="9">Airmid</strain>
    </source>
</reference>
<keyword evidence="8" id="KW-1185">Reference proteome</keyword>
<dbReference type="Pfam" id="PF00702">
    <property type="entry name" value="Hydrolase"/>
    <property type="match status" value="1"/>
</dbReference>
<dbReference type="KEGG" id="dpte:113799004"/>
<dbReference type="Gene3D" id="3.40.50.1000">
    <property type="entry name" value="HAD superfamily/HAD-like"/>
    <property type="match status" value="1"/>
</dbReference>
<dbReference type="PANTHER" id="PTHR43294">
    <property type="entry name" value="SODIUM/POTASSIUM-TRANSPORTING ATPASE SUBUNIT ALPHA"/>
    <property type="match status" value="1"/>
</dbReference>
<evidence type="ECO:0000313" key="8">
    <source>
        <dbReference type="Proteomes" id="UP000515146"/>
    </source>
</evidence>
<dbReference type="Gene3D" id="1.20.1110.10">
    <property type="entry name" value="Calcium-transporting ATPase, transmembrane domain"/>
    <property type="match status" value="1"/>
</dbReference>
<dbReference type="GO" id="GO:0006883">
    <property type="term" value="P:intracellular sodium ion homeostasis"/>
    <property type="evidence" value="ECO:0007669"/>
    <property type="project" value="TreeGrafter"/>
</dbReference>
<comment type="subcellular location">
    <subcellularLocation>
        <location evidence="1">Cell membrane</location>
        <topology evidence="1">Multi-pass membrane protein</topology>
    </subcellularLocation>
</comment>
<dbReference type="GO" id="GO:1990573">
    <property type="term" value="P:potassium ion import across plasma membrane"/>
    <property type="evidence" value="ECO:0007669"/>
    <property type="project" value="TreeGrafter"/>
</dbReference>
<dbReference type="GO" id="GO:1902600">
    <property type="term" value="P:proton transmembrane transport"/>
    <property type="evidence" value="ECO:0007669"/>
    <property type="project" value="TreeGrafter"/>
</dbReference>
<dbReference type="GO" id="GO:0005391">
    <property type="term" value="F:P-type sodium:potassium-exchanging transporter activity"/>
    <property type="evidence" value="ECO:0007669"/>
    <property type="project" value="TreeGrafter"/>
</dbReference>
<sequence>MITGDHQLTAEAVARKIGLSGRGAIISRAKPEDKLHIIQIFQENDEIVAMTGDGVNDAPALRRSDIGISLGLSGTEVAKEASDIVLADDNFATIVAAIEEGRAIYSNMKCFIRYLISSNIGEICSIFFAAALGIPDVFLSIQLLWVNLVTDGPPATALSFNRVEPNIMERPPRPPTEPLISSKTLARYCVIGFYVGFATVAVFIWHFTQRTQSGYSPITLGMLRDYGSCAKWADFNPSPYLRRSDAPGYDLCDVFSFGAIKASTLSLTTLVVLELLNALNALSERLSVLSIGVFSNKLLLWALSCSLLIHLAVLYVPPLRAIFHLQPLSLYEWVVVAAFSLPIVLLDEAIKCLLRTAVWKAAMS</sequence>
<evidence type="ECO:0000256" key="1">
    <source>
        <dbReference type="ARBA" id="ARBA00004651"/>
    </source>
</evidence>
<dbReference type="GO" id="GO:0016887">
    <property type="term" value="F:ATP hydrolysis activity"/>
    <property type="evidence" value="ECO:0007669"/>
    <property type="project" value="InterPro"/>
</dbReference>
<dbReference type="RefSeq" id="XP_027205402.1">
    <property type="nucleotide sequence ID" value="XM_027349601.1"/>
</dbReference>
<dbReference type="InterPro" id="IPR036412">
    <property type="entry name" value="HAD-like_sf"/>
</dbReference>
<keyword evidence="2" id="KW-1003">Cell membrane</keyword>
<gene>
    <name evidence="9" type="primary">LOC113799004</name>
</gene>
<dbReference type="InterPro" id="IPR050510">
    <property type="entry name" value="Cation_transp_ATPase_P-type"/>
</dbReference>
<protein>
    <submittedName>
        <fullName evidence="9">Calcium-transporting ATPase 4, endoplasmic reticulum-type-like</fullName>
    </submittedName>
</protein>
<evidence type="ECO:0000313" key="9">
    <source>
        <dbReference type="RefSeq" id="XP_027205402.1"/>
    </source>
</evidence>
<keyword evidence="4 6" id="KW-1133">Transmembrane helix</keyword>
<dbReference type="OMA" id="HITIFEH"/>
<dbReference type="OrthoDB" id="8195361at2759"/>
<proteinExistence type="predicted"/>
<evidence type="ECO:0000256" key="3">
    <source>
        <dbReference type="ARBA" id="ARBA00022692"/>
    </source>
</evidence>
<feature type="transmembrane region" description="Helical" evidence="6">
    <location>
        <begin position="298"/>
        <end position="316"/>
    </location>
</feature>
<evidence type="ECO:0000256" key="5">
    <source>
        <dbReference type="ARBA" id="ARBA00023136"/>
    </source>
</evidence>
<dbReference type="GO" id="GO:0005886">
    <property type="term" value="C:plasma membrane"/>
    <property type="evidence" value="ECO:0007669"/>
    <property type="project" value="UniProtKB-SubCell"/>
</dbReference>
<dbReference type="PRINTS" id="PR00119">
    <property type="entry name" value="CATATPASE"/>
</dbReference>
<dbReference type="InterPro" id="IPR023214">
    <property type="entry name" value="HAD_sf"/>
</dbReference>
<dbReference type="Pfam" id="PF00689">
    <property type="entry name" value="Cation_ATPase_C"/>
    <property type="match status" value="1"/>
</dbReference>
<dbReference type="FunFam" id="1.20.1110.10:FF:000037">
    <property type="entry name" value="Calcium-transporting ATPase, putative"/>
    <property type="match status" value="1"/>
</dbReference>
<keyword evidence="3 6" id="KW-0812">Transmembrane</keyword>
<keyword evidence="5 6" id="KW-0472">Membrane</keyword>
<dbReference type="GO" id="GO:0005524">
    <property type="term" value="F:ATP binding"/>
    <property type="evidence" value="ECO:0007669"/>
    <property type="project" value="InterPro"/>
</dbReference>
<dbReference type="InterPro" id="IPR006068">
    <property type="entry name" value="ATPase_P-typ_cation-transptr_C"/>
</dbReference>